<dbReference type="OrthoDB" id="9968008at2"/>
<organism evidence="2 3">
    <name type="scientific">Alsobacter soli</name>
    <dbReference type="NCBI Taxonomy" id="2109933"/>
    <lineage>
        <taxon>Bacteria</taxon>
        <taxon>Pseudomonadati</taxon>
        <taxon>Pseudomonadota</taxon>
        <taxon>Alphaproteobacteria</taxon>
        <taxon>Hyphomicrobiales</taxon>
        <taxon>Alsobacteraceae</taxon>
        <taxon>Alsobacter</taxon>
    </lineage>
</organism>
<comment type="caution">
    <text evidence="2">The sequence shown here is derived from an EMBL/GenBank/DDBJ whole genome shotgun (WGS) entry which is preliminary data.</text>
</comment>
<protein>
    <submittedName>
        <fullName evidence="2">Uncharacterized protein</fullName>
    </submittedName>
</protein>
<dbReference type="AlphaFoldDB" id="A0A2T1HWT8"/>
<evidence type="ECO:0000256" key="1">
    <source>
        <dbReference type="SAM" id="MobiDB-lite"/>
    </source>
</evidence>
<dbReference type="RefSeq" id="WP_106335565.1">
    <property type="nucleotide sequence ID" value="NZ_PVZS01000004.1"/>
</dbReference>
<dbReference type="Proteomes" id="UP000239772">
    <property type="component" value="Unassembled WGS sequence"/>
</dbReference>
<feature type="region of interest" description="Disordered" evidence="1">
    <location>
        <begin position="67"/>
        <end position="86"/>
    </location>
</feature>
<accession>A0A2T1HWT8</accession>
<sequence length="86" mass="9495">MALGTFFLIIVGIVLLAVWSGRRPFKFRHNGAVYYRLKDGTFQDAAKAPVTDPALITVLEAAYKKEKAEQDALPEGPDLDRVSSND</sequence>
<proteinExistence type="predicted"/>
<dbReference type="EMBL" id="PVZS01000004">
    <property type="protein sequence ID" value="PSC06157.1"/>
    <property type="molecule type" value="Genomic_DNA"/>
</dbReference>
<name>A0A2T1HWT8_9HYPH</name>
<gene>
    <name evidence="2" type="ORF">SLNSH_04975</name>
</gene>
<evidence type="ECO:0000313" key="2">
    <source>
        <dbReference type="EMBL" id="PSC06157.1"/>
    </source>
</evidence>
<keyword evidence="3" id="KW-1185">Reference proteome</keyword>
<reference evidence="3" key="1">
    <citation type="submission" date="2018-03" db="EMBL/GenBank/DDBJ databases">
        <authorList>
            <person name="Sun L."/>
            <person name="Liu H."/>
            <person name="Chen W."/>
            <person name="Huang K."/>
            <person name="Liu W."/>
            <person name="Gao X."/>
        </authorList>
    </citation>
    <scope>NUCLEOTIDE SEQUENCE [LARGE SCALE GENOMIC DNA]</scope>
    <source>
        <strain evidence="3">SH9</strain>
    </source>
</reference>
<evidence type="ECO:0000313" key="3">
    <source>
        <dbReference type="Proteomes" id="UP000239772"/>
    </source>
</evidence>